<accession>A0A5C5GEU4</accession>
<dbReference type="SUPFAM" id="SSF103473">
    <property type="entry name" value="MFS general substrate transporter"/>
    <property type="match status" value="1"/>
</dbReference>
<name>A0A5C5GEU4_9RHOB</name>
<feature type="transmembrane region" description="Helical" evidence="6">
    <location>
        <begin position="298"/>
        <end position="322"/>
    </location>
</feature>
<protein>
    <submittedName>
        <fullName evidence="8">MFS transporter</fullName>
    </submittedName>
</protein>
<evidence type="ECO:0000256" key="4">
    <source>
        <dbReference type="ARBA" id="ARBA00022989"/>
    </source>
</evidence>
<feature type="transmembrane region" description="Helical" evidence="6">
    <location>
        <begin position="136"/>
        <end position="158"/>
    </location>
</feature>
<dbReference type="Pfam" id="PF07690">
    <property type="entry name" value="MFS_1"/>
    <property type="match status" value="2"/>
</dbReference>
<feature type="transmembrane region" description="Helical" evidence="6">
    <location>
        <begin position="46"/>
        <end position="67"/>
    </location>
</feature>
<proteinExistence type="predicted"/>
<dbReference type="Gene3D" id="1.20.1250.20">
    <property type="entry name" value="MFS general substrate transporter like domains"/>
    <property type="match status" value="1"/>
</dbReference>
<keyword evidence="5 6" id="KW-0472">Membrane</keyword>
<feature type="transmembrane region" description="Helical" evidence="6">
    <location>
        <begin position="164"/>
        <end position="185"/>
    </location>
</feature>
<dbReference type="CDD" id="cd17473">
    <property type="entry name" value="MFS_arabinose_efflux_permease_like"/>
    <property type="match status" value="1"/>
</dbReference>
<dbReference type="PROSITE" id="PS50850">
    <property type="entry name" value="MFS"/>
    <property type="match status" value="1"/>
</dbReference>
<keyword evidence="4 6" id="KW-1133">Transmembrane helix</keyword>
<feature type="transmembrane region" description="Helical" evidence="6">
    <location>
        <begin position="102"/>
        <end position="124"/>
    </location>
</feature>
<evidence type="ECO:0000313" key="8">
    <source>
        <dbReference type="EMBL" id="TNY33265.1"/>
    </source>
</evidence>
<evidence type="ECO:0000256" key="2">
    <source>
        <dbReference type="ARBA" id="ARBA00022475"/>
    </source>
</evidence>
<dbReference type="InterPro" id="IPR011701">
    <property type="entry name" value="MFS"/>
</dbReference>
<dbReference type="GO" id="GO:0005886">
    <property type="term" value="C:plasma membrane"/>
    <property type="evidence" value="ECO:0007669"/>
    <property type="project" value="UniProtKB-SubCell"/>
</dbReference>
<evidence type="ECO:0000256" key="5">
    <source>
        <dbReference type="ARBA" id="ARBA00023136"/>
    </source>
</evidence>
<dbReference type="InterPro" id="IPR005829">
    <property type="entry name" value="Sugar_transporter_CS"/>
</dbReference>
<dbReference type="GO" id="GO:0022857">
    <property type="term" value="F:transmembrane transporter activity"/>
    <property type="evidence" value="ECO:0007669"/>
    <property type="project" value="InterPro"/>
</dbReference>
<keyword evidence="3 6" id="KW-0812">Transmembrane</keyword>
<evidence type="ECO:0000259" key="7">
    <source>
        <dbReference type="PROSITE" id="PS50850"/>
    </source>
</evidence>
<dbReference type="PANTHER" id="PTHR43124:SF3">
    <property type="entry name" value="CHLORAMPHENICOL EFFLUX PUMP RV0191"/>
    <property type="match status" value="1"/>
</dbReference>
<dbReference type="InterPro" id="IPR050189">
    <property type="entry name" value="MFS_Efflux_Transporters"/>
</dbReference>
<feature type="transmembrane region" description="Helical" evidence="6">
    <location>
        <begin position="79"/>
        <end position="96"/>
    </location>
</feature>
<dbReference type="PROSITE" id="PS00216">
    <property type="entry name" value="SUGAR_TRANSPORT_1"/>
    <property type="match status" value="1"/>
</dbReference>
<feature type="transmembrane region" description="Helical" evidence="6">
    <location>
        <begin position="366"/>
        <end position="385"/>
    </location>
</feature>
<keyword evidence="2" id="KW-1003">Cell membrane</keyword>
<sequence length="398" mass="41650">MTTLFRDPRAYALLLAATLTIMSNATISPALPLIEQNFSDTPNAGLLTRLLVTAPSLVVAFLAPFAGGAADRFGRRRQLLVGTILYGIAGTAGLWLDSLMLILVSRLVLGAAVAMIMTSQSALIGDFYDGDTRARFMGYQMSAVNFGGFIFISLAGWFAAMWAMLPFAIYGFAFALLPLLIFGLPRTEVIPTADESSPQHGEGANGWKIMVGAIAVFSAVTFILFYVLPTQVAYYLSSLGRNDPTEAGHVMASLTLCAGLSAMTFGPVRGALGQSGTPALGLASMSIGFWVLHTSEAIGLLMTGAAIVGIGMGYVMPCFVNLALGAAPPHRRGMATGIVTTAIFLGQFLSPLASQPAIAAFGYSDTFAGSSVLLMIMAIVVLIGLRERTPAPSSSGAH</sequence>
<evidence type="ECO:0000256" key="6">
    <source>
        <dbReference type="SAM" id="Phobius"/>
    </source>
</evidence>
<keyword evidence="9" id="KW-1185">Reference proteome</keyword>
<feature type="transmembrane region" description="Helical" evidence="6">
    <location>
        <begin position="275"/>
        <end position="292"/>
    </location>
</feature>
<dbReference type="PANTHER" id="PTHR43124">
    <property type="entry name" value="PURINE EFFLUX PUMP PBUE"/>
    <property type="match status" value="1"/>
</dbReference>
<dbReference type="AlphaFoldDB" id="A0A5C5GEU4"/>
<reference evidence="8 9" key="1">
    <citation type="submission" date="2019-06" db="EMBL/GenBank/DDBJ databases">
        <title>Genome of new Rhodobacteraceae sp. SM1903.</title>
        <authorList>
            <person name="Ren X."/>
        </authorList>
    </citation>
    <scope>NUCLEOTIDE SEQUENCE [LARGE SCALE GENOMIC DNA]</scope>
    <source>
        <strain evidence="8 9">SM1903</strain>
    </source>
</reference>
<dbReference type="OrthoDB" id="9812221at2"/>
<evidence type="ECO:0000256" key="1">
    <source>
        <dbReference type="ARBA" id="ARBA00004651"/>
    </source>
</evidence>
<dbReference type="EMBL" id="VFFF01000001">
    <property type="protein sequence ID" value="TNY33265.1"/>
    <property type="molecule type" value="Genomic_DNA"/>
</dbReference>
<feature type="domain" description="Major facilitator superfamily (MFS) profile" evidence="7">
    <location>
        <begin position="9"/>
        <end position="389"/>
    </location>
</feature>
<feature type="transmembrane region" description="Helical" evidence="6">
    <location>
        <begin position="248"/>
        <end position="268"/>
    </location>
</feature>
<dbReference type="InterPro" id="IPR036259">
    <property type="entry name" value="MFS_trans_sf"/>
</dbReference>
<dbReference type="RefSeq" id="WP_140193952.1">
    <property type="nucleotide sequence ID" value="NZ_CP065915.1"/>
</dbReference>
<evidence type="ECO:0000313" key="9">
    <source>
        <dbReference type="Proteomes" id="UP000314011"/>
    </source>
</evidence>
<evidence type="ECO:0000256" key="3">
    <source>
        <dbReference type="ARBA" id="ARBA00022692"/>
    </source>
</evidence>
<feature type="transmembrane region" description="Helical" evidence="6">
    <location>
        <begin position="334"/>
        <end position="354"/>
    </location>
</feature>
<dbReference type="Proteomes" id="UP000314011">
    <property type="component" value="Unassembled WGS sequence"/>
</dbReference>
<gene>
    <name evidence="8" type="ORF">FHY64_08320</name>
</gene>
<organism evidence="8 9">
    <name type="scientific">Pelagovum pacificum</name>
    <dbReference type="NCBI Taxonomy" id="2588711"/>
    <lineage>
        <taxon>Bacteria</taxon>
        <taxon>Pseudomonadati</taxon>
        <taxon>Pseudomonadota</taxon>
        <taxon>Alphaproteobacteria</taxon>
        <taxon>Rhodobacterales</taxon>
        <taxon>Paracoccaceae</taxon>
        <taxon>Pelagovum</taxon>
    </lineage>
</organism>
<dbReference type="InterPro" id="IPR020846">
    <property type="entry name" value="MFS_dom"/>
</dbReference>
<feature type="transmembrane region" description="Helical" evidence="6">
    <location>
        <begin position="206"/>
        <end position="228"/>
    </location>
</feature>
<comment type="subcellular location">
    <subcellularLocation>
        <location evidence="1">Cell membrane</location>
        <topology evidence="1">Multi-pass membrane protein</topology>
    </subcellularLocation>
</comment>
<comment type="caution">
    <text evidence="8">The sequence shown here is derived from an EMBL/GenBank/DDBJ whole genome shotgun (WGS) entry which is preliminary data.</text>
</comment>